<gene>
    <name evidence="2" type="ORF">AQPW35_36510</name>
</gene>
<organism evidence="2 3">
    <name type="scientific">Pseudaquabacterium pictum</name>
    <dbReference type="NCBI Taxonomy" id="2315236"/>
    <lineage>
        <taxon>Bacteria</taxon>
        <taxon>Pseudomonadati</taxon>
        <taxon>Pseudomonadota</taxon>
        <taxon>Betaproteobacteria</taxon>
        <taxon>Burkholderiales</taxon>
        <taxon>Sphaerotilaceae</taxon>
        <taxon>Pseudaquabacterium</taxon>
    </lineage>
</organism>
<dbReference type="Proteomes" id="UP000301751">
    <property type="component" value="Unassembled WGS sequence"/>
</dbReference>
<dbReference type="SUPFAM" id="SSF52200">
    <property type="entry name" value="Toll/Interleukin receptor TIR domain"/>
    <property type="match status" value="1"/>
</dbReference>
<evidence type="ECO:0000313" key="2">
    <source>
        <dbReference type="EMBL" id="GCL64570.1"/>
    </source>
</evidence>
<dbReference type="Pfam" id="PF13676">
    <property type="entry name" value="TIR_2"/>
    <property type="match status" value="1"/>
</dbReference>
<feature type="domain" description="TIR" evidence="1">
    <location>
        <begin position="8"/>
        <end position="125"/>
    </location>
</feature>
<protein>
    <recommendedName>
        <fullName evidence="1">TIR domain-containing protein</fullName>
    </recommendedName>
</protein>
<accession>A0A480AUL1</accession>
<sequence length="326" mass="34683">MNTAQAQIFLSYRRDDTAGYARALNDLLAQQFGAERVFIDVDDIGAGQAFDARITQAMGQARVLLVLIGPRWLAPQVDGVPRLHHDDDMVRREVQAGLDGGLQVIPLLFDGAAMPAEAQLPGPLQPLARRQALVMDPRRFAADSQQLLAVLQQTLGVAAAAPAPPPPGRRRAVRLLAGAAAATALAGAAWWALQPATHPPSSADPGTAALPARLAINGRWQAEVRYGWMASDLRETLDLQGEGTALQGTASFLRVPRGIEDGQVNGAEVRFTTRSSEVLGNGPERVVTHQYTGRLVGDTLQLTMQTTGAAQPHGPVAVVARRLPPP</sequence>
<evidence type="ECO:0000259" key="1">
    <source>
        <dbReference type="Pfam" id="PF13676"/>
    </source>
</evidence>
<evidence type="ECO:0000313" key="3">
    <source>
        <dbReference type="Proteomes" id="UP000301751"/>
    </source>
</evidence>
<name>A0A480AUL1_9BURK</name>
<reference evidence="3" key="1">
    <citation type="submission" date="2019-03" db="EMBL/GenBank/DDBJ databases">
        <title>Aquabacterium pictum sp.nov., the first bacteriochlorophyll a-containing freshwater bacterium in the genus Aquabacterium of the class Betaproteobacteria.</title>
        <authorList>
            <person name="Hirose S."/>
            <person name="Tank M."/>
            <person name="Hara E."/>
            <person name="Tamaki H."/>
            <person name="Takaichi S."/>
            <person name="Haruta S."/>
            <person name="Hanada S."/>
        </authorList>
    </citation>
    <scope>NUCLEOTIDE SEQUENCE [LARGE SCALE GENOMIC DNA]</scope>
    <source>
        <strain evidence="3">W35</strain>
    </source>
</reference>
<dbReference type="AlphaFoldDB" id="A0A480AUL1"/>
<dbReference type="InterPro" id="IPR035897">
    <property type="entry name" value="Toll_tir_struct_dom_sf"/>
</dbReference>
<dbReference type="EMBL" id="BJCL01000010">
    <property type="protein sequence ID" value="GCL64570.1"/>
    <property type="molecule type" value="Genomic_DNA"/>
</dbReference>
<dbReference type="RefSeq" id="WP_162520840.1">
    <property type="nucleotide sequence ID" value="NZ_BJCL01000010.1"/>
</dbReference>
<proteinExistence type="predicted"/>
<dbReference type="InterPro" id="IPR000157">
    <property type="entry name" value="TIR_dom"/>
</dbReference>
<dbReference type="GO" id="GO:0007165">
    <property type="term" value="P:signal transduction"/>
    <property type="evidence" value="ECO:0007669"/>
    <property type="project" value="InterPro"/>
</dbReference>
<keyword evidence="3" id="KW-1185">Reference proteome</keyword>
<dbReference type="Gene3D" id="3.40.50.10140">
    <property type="entry name" value="Toll/interleukin-1 receptor homology (TIR) domain"/>
    <property type="match status" value="1"/>
</dbReference>
<comment type="caution">
    <text evidence="2">The sequence shown here is derived from an EMBL/GenBank/DDBJ whole genome shotgun (WGS) entry which is preliminary data.</text>
</comment>